<name>A0AAD1RH31_PELCU</name>
<dbReference type="GO" id="GO:0120200">
    <property type="term" value="C:rod photoreceptor outer segment"/>
    <property type="evidence" value="ECO:0007669"/>
    <property type="project" value="TreeGrafter"/>
</dbReference>
<dbReference type="GO" id="GO:0000226">
    <property type="term" value="P:microtubule cytoskeleton organization"/>
    <property type="evidence" value="ECO:0007669"/>
    <property type="project" value="TreeGrafter"/>
</dbReference>
<proteinExistence type="predicted"/>
<feature type="region of interest" description="Disordered" evidence="1">
    <location>
        <begin position="192"/>
        <end position="213"/>
    </location>
</feature>
<feature type="region of interest" description="Disordered" evidence="1">
    <location>
        <begin position="248"/>
        <end position="268"/>
    </location>
</feature>
<dbReference type="GO" id="GO:0036064">
    <property type="term" value="C:ciliary basal body"/>
    <property type="evidence" value="ECO:0007669"/>
    <property type="project" value="TreeGrafter"/>
</dbReference>
<dbReference type="GO" id="GO:0120206">
    <property type="term" value="C:photoreceptor distal connecting cilium"/>
    <property type="evidence" value="ECO:0007669"/>
    <property type="project" value="TreeGrafter"/>
</dbReference>
<dbReference type="InterPro" id="IPR029357">
    <property type="entry name" value="SPATA7"/>
</dbReference>
<dbReference type="GO" id="GO:0045494">
    <property type="term" value="P:photoreceptor cell maintenance"/>
    <property type="evidence" value="ECO:0007669"/>
    <property type="project" value="TreeGrafter"/>
</dbReference>
<dbReference type="EMBL" id="OW240913">
    <property type="protein sequence ID" value="CAH2254316.1"/>
    <property type="molecule type" value="Genomic_DNA"/>
</dbReference>
<dbReference type="GO" id="GO:0005930">
    <property type="term" value="C:axoneme"/>
    <property type="evidence" value="ECO:0007669"/>
    <property type="project" value="TreeGrafter"/>
</dbReference>
<gene>
    <name evidence="2" type="ORF">PECUL_23A014398</name>
</gene>
<dbReference type="PANTHER" id="PTHR14917">
    <property type="entry name" value="SPERMATOGENESIS-ASSOCIATED PROTEIN 7"/>
    <property type="match status" value="1"/>
</dbReference>
<accession>A0AAD1RH31</accession>
<dbReference type="Pfam" id="PF15244">
    <property type="entry name" value="HSD3"/>
    <property type="match status" value="2"/>
</dbReference>
<dbReference type="PANTHER" id="PTHR14917:SF3">
    <property type="entry name" value="SPERMATOGENESIS ASSOCIATED 7"/>
    <property type="match status" value="1"/>
</dbReference>
<sequence length="405" mass="46530">MGTHTHLRRRARTLWTWVAAQLGIPSLHNLRLLSGGTFLMGSSSTLSSQYIIQDHMATHYRKLLSAKAAVDTSTPKTLFTSIKFKDQKKKEKLIKAIDKYKKEIQDIYSSSHHSGETFPEQWTPINEEYLHSVLKENPGTKDGQNFQGWKTIKQSQSQSPAQIARETMFNIQQGDYHRGFSVLPSSGLRANYRPTSNIGEKKKTYHDPEKKTYSGDLLDKHAARFTSAKQPFKPRLLKKSSQSFLSNYKYYKPPGKKNSAKQPSPKSVFESLKERHRYLEENNIQSENIGQGLDSARMNPADPSKQLQQEEDLKSLQFLQDLTSDILIRGCGSKRAMEHVFQEHLQRPYPDIDWIKKKLLIRDLKDELEKNEKCDFSISYDGAQYNSYNIPLDGKLAKLLDTQKT</sequence>
<evidence type="ECO:0000313" key="2">
    <source>
        <dbReference type="EMBL" id="CAH2254316.1"/>
    </source>
</evidence>
<evidence type="ECO:0000313" key="3">
    <source>
        <dbReference type="Proteomes" id="UP001295444"/>
    </source>
</evidence>
<keyword evidence="3" id="KW-1185">Reference proteome</keyword>
<feature type="compositionally biased region" description="Basic and acidic residues" evidence="1">
    <location>
        <begin position="199"/>
        <end position="213"/>
    </location>
</feature>
<feature type="region of interest" description="Disordered" evidence="1">
    <location>
        <begin position="281"/>
        <end position="308"/>
    </location>
</feature>
<protein>
    <submittedName>
        <fullName evidence="2">Uncharacterized protein</fullName>
    </submittedName>
</protein>
<organism evidence="2 3">
    <name type="scientific">Pelobates cultripes</name>
    <name type="common">Western spadefoot toad</name>
    <dbReference type="NCBI Taxonomy" id="61616"/>
    <lineage>
        <taxon>Eukaryota</taxon>
        <taxon>Metazoa</taxon>
        <taxon>Chordata</taxon>
        <taxon>Craniata</taxon>
        <taxon>Vertebrata</taxon>
        <taxon>Euteleostomi</taxon>
        <taxon>Amphibia</taxon>
        <taxon>Batrachia</taxon>
        <taxon>Anura</taxon>
        <taxon>Pelobatoidea</taxon>
        <taxon>Pelobatidae</taxon>
        <taxon>Pelobates</taxon>
    </lineage>
</organism>
<reference evidence="2" key="1">
    <citation type="submission" date="2022-03" db="EMBL/GenBank/DDBJ databases">
        <authorList>
            <person name="Alioto T."/>
            <person name="Alioto T."/>
            <person name="Gomez Garrido J."/>
        </authorList>
    </citation>
    <scope>NUCLEOTIDE SEQUENCE</scope>
</reference>
<dbReference type="Proteomes" id="UP001295444">
    <property type="component" value="Chromosome 02"/>
</dbReference>
<dbReference type="AlphaFoldDB" id="A0AAD1RH31"/>
<evidence type="ECO:0000256" key="1">
    <source>
        <dbReference type="SAM" id="MobiDB-lite"/>
    </source>
</evidence>